<gene>
    <name evidence="4" type="ORF">SAMN05216199_1872</name>
</gene>
<keyword evidence="1" id="KW-0547">Nucleotide-binding</keyword>
<protein>
    <submittedName>
        <fullName evidence="4">ABC-type lipoprotein export system, ATPase component</fullName>
    </submittedName>
</protein>
<evidence type="ECO:0000256" key="2">
    <source>
        <dbReference type="ARBA" id="ARBA00022840"/>
    </source>
</evidence>
<dbReference type="SMART" id="SM00382">
    <property type="entry name" value="AAA"/>
    <property type="match status" value="1"/>
</dbReference>
<dbReference type="EMBL" id="FOHB01000003">
    <property type="protein sequence ID" value="SES07564.1"/>
    <property type="molecule type" value="Genomic_DNA"/>
</dbReference>
<name>A0A1H9UEG6_9MICO</name>
<keyword evidence="5" id="KW-1185">Reference proteome</keyword>
<dbReference type="InterPro" id="IPR015854">
    <property type="entry name" value="ABC_transpr_LolD-like"/>
</dbReference>
<keyword evidence="2" id="KW-0067">ATP-binding</keyword>
<evidence type="ECO:0000313" key="5">
    <source>
        <dbReference type="Proteomes" id="UP000199019"/>
    </source>
</evidence>
<dbReference type="GO" id="GO:0005886">
    <property type="term" value="C:plasma membrane"/>
    <property type="evidence" value="ECO:0007669"/>
    <property type="project" value="TreeGrafter"/>
</dbReference>
<dbReference type="Pfam" id="PF00005">
    <property type="entry name" value="ABC_tran"/>
    <property type="match status" value="1"/>
</dbReference>
<proteinExistence type="predicted"/>
<dbReference type="InterPro" id="IPR003593">
    <property type="entry name" value="AAA+_ATPase"/>
</dbReference>
<dbReference type="PANTHER" id="PTHR24220">
    <property type="entry name" value="IMPORT ATP-BINDING PROTEIN"/>
    <property type="match status" value="1"/>
</dbReference>
<accession>A0A1H9UEG6</accession>
<dbReference type="GO" id="GO:0005524">
    <property type="term" value="F:ATP binding"/>
    <property type="evidence" value="ECO:0007669"/>
    <property type="project" value="UniProtKB-KW"/>
</dbReference>
<dbReference type="SUPFAM" id="SSF52540">
    <property type="entry name" value="P-loop containing nucleoside triphosphate hydrolases"/>
    <property type="match status" value="1"/>
</dbReference>
<dbReference type="InterPro" id="IPR003439">
    <property type="entry name" value="ABC_transporter-like_ATP-bd"/>
</dbReference>
<feature type="domain" description="ABC transporter" evidence="3">
    <location>
        <begin position="24"/>
        <end position="261"/>
    </location>
</feature>
<evidence type="ECO:0000256" key="1">
    <source>
        <dbReference type="ARBA" id="ARBA00022741"/>
    </source>
</evidence>
<dbReference type="GO" id="GO:0022857">
    <property type="term" value="F:transmembrane transporter activity"/>
    <property type="evidence" value="ECO:0007669"/>
    <property type="project" value="TreeGrafter"/>
</dbReference>
<dbReference type="Gene3D" id="3.40.50.300">
    <property type="entry name" value="P-loop containing nucleotide triphosphate hydrolases"/>
    <property type="match status" value="1"/>
</dbReference>
<dbReference type="InterPro" id="IPR027417">
    <property type="entry name" value="P-loop_NTPase"/>
</dbReference>
<reference evidence="5" key="1">
    <citation type="submission" date="2016-10" db="EMBL/GenBank/DDBJ databases">
        <authorList>
            <person name="Varghese N."/>
            <person name="Submissions S."/>
        </authorList>
    </citation>
    <scope>NUCLEOTIDE SEQUENCE [LARGE SCALE GENOMIC DNA]</scope>
    <source>
        <strain evidence="5">CGMCC 1.6963</strain>
    </source>
</reference>
<dbReference type="PROSITE" id="PS50893">
    <property type="entry name" value="ABC_TRANSPORTER_2"/>
    <property type="match status" value="1"/>
</dbReference>
<dbReference type="AlphaFoldDB" id="A0A1H9UEG6"/>
<organism evidence="4 5">
    <name type="scientific">Pedococcus cremeus</name>
    <dbReference type="NCBI Taxonomy" id="587636"/>
    <lineage>
        <taxon>Bacteria</taxon>
        <taxon>Bacillati</taxon>
        <taxon>Actinomycetota</taxon>
        <taxon>Actinomycetes</taxon>
        <taxon>Micrococcales</taxon>
        <taxon>Intrasporangiaceae</taxon>
        <taxon>Pedococcus</taxon>
    </lineage>
</organism>
<dbReference type="PANTHER" id="PTHR24220:SF685">
    <property type="entry name" value="ABC TRANSPORTER RELATED"/>
    <property type="match status" value="1"/>
</dbReference>
<dbReference type="GO" id="GO:0016887">
    <property type="term" value="F:ATP hydrolysis activity"/>
    <property type="evidence" value="ECO:0007669"/>
    <property type="project" value="InterPro"/>
</dbReference>
<evidence type="ECO:0000313" key="4">
    <source>
        <dbReference type="EMBL" id="SES07564.1"/>
    </source>
</evidence>
<sequence>MTTTVPATTSSDTSTRRGLQVATRGLVHIYRADGHDVAALSGVDLVVNPGEVVGLLGPSGAGKSTLLTLFGGLMRPSAGRVLVGEHELSTMSEAELDAFRAAEVGLVLQGAARNLLPYLSAQQNVEFAQRSARRARRDVPSPREVLDLVGLDRAARQPLPSLPPGQLQLAALAVALASRPGLLLGDEPTSQLHHTSRDVVLDALHRVNQEWGTTIVVVTHDPDVAARLPRTVTIRDGRVGGEGRAGEEYAVVAADGSLPLPPAVVAAFPPGALVRVHQTEDGVWTLVPEGGEGRHG</sequence>
<dbReference type="RefSeq" id="WP_245735698.1">
    <property type="nucleotide sequence ID" value="NZ_FOHB01000003.1"/>
</dbReference>
<dbReference type="STRING" id="587636.SAMN05216199_1872"/>
<keyword evidence="4" id="KW-0449">Lipoprotein</keyword>
<dbReference type="Proteomes" id="UP000199019">
    <property type="component" value="Unassembled WGS sequence"/>
</dbReference>
<evidence type="ECO:0000259" key="3">
    <source>
        <dbReference type="PROSITE" id="PS50893"/>
    </source>
</evidence>